<reference evidence="6" key="1">
    <citation type="submission" date="2017-04" db="EMBL/GenBank/DDBJ databases">
        <title>Complete Genome Sequences of Twelve Strains of a Stable Defined Moderately Diverse Mouse Microbiota 2 (sDMDMm2).</title>
        <authorList>
            <person name="Uchimura Y."/>
            <person name="Wyss M."/>
            <person name="Brugiroux S."/>
            <person name="Limenitakis J.P."/>
            <person name="Stecher B."/>
            <person name="McCoy K.D."/>
            <person name="Macpherson A.J."/>
        </authorList>
    </citation>
    <scope>NUCLEOTIDE SEQUENCE</scope>
    <source>
        <strain evidence="6">YL58</strain>
    </source>
</reference>
<keyword evidence="4 5" id="KW-0732">Signal</keyword>
<dbReference type="SUPFAM" id="SSF53850">
    <property type="entry name" value="Periplasmic binding protein-like II"/>
    <property type="match status" value="1"/>
</dbReference>
<evidence type="ECO:0000256" key="4">
    <source>
        <dbReference type="ARBA" id="ARBA00022729"/>
    </source>
</evidence>
<gene>
    <name evidence="6" type="ORF">A4V09_22450</name>
</gene>
<dbReference type="GO" id="GO:0030313">
    <property type="term" value="C:cell envelope"/>
    <property type="evidence" value="ECO:0007669"/>
    <property type="project" value="UniProtKB-SubCell"/>
</dbReference>
<sequence length="444" mass="48968">MKKRTIALTLAMLTMVSAVGCGKSESGNTAKGGNESASGPVEIEFWYGLGGTLGETMEEMIVAFNESQDEIVVKGVVQSSYEETSKMLQAAIASGEVPACYLGSHIDSTTFAEKGVLEYMDDYIAADPEFDKDDIIEAFMDYCRDSEGYVYSLPVWGTTQVVYYRKDMFEEVGLDPDEVFATWQNVADAARTLQEHYKTEEPNFFGFEPMSGPDCLVDIACSNAGTIVSEDEKTVTFNSDAFVEAMESARKWINEEKIMGIHFGGDGWEYWYKTIDDVMQGRAGGYIGSSGDQGDLDFDIIAAHVQPGFNDNPPKPYVDPITAAIVKKAPDVEKQAAFKFLTYLNKVGTKNFSMSAGYVPVRSSVKEDEEYKAYLEKNPQALVPIEQAELGRRKWHDITGGDVMTALSDACDLIEIENVPAKEALDDAAVIAQQALDEYWANQE</sequence>
<dbReference type="OrthoDB" id="383712at2"/>
<dbReference type="RefSeq" id="WP_065544348.1">
    <property type="nucleotide sequence ID" value="NZ_CP015405.2"/>
</dbReference>
<dbReference type="InterPro" id="IPR050490">
    <property type="entry name" value="Bact_solute-bd_prot1"/>
</dbReference>
<dbReference type="PANTHER" id="PTHR43649">
    <property type="entry name" value="ARABINOSE-BINDING PROTEIN-RELATED"/>
    <property type="match status" value="1"/>
</dbReference>
<dbReference type="PROSITE" id="PS51257">
    <property type="entry name" value="PROKAR_LIPOPROTEIN"/>
    <property type="match status" value="1"/>
</dbReference>
<dbReference type="EMBL" id="CP015405">
    <property type="protein sequence ID" value="ANU78264.1"/>
    <property type="molecule type" value="Genomic_DNA"/>
</dbReference>
<dbReference type="Pfam" id="PF13416">
    <property type="entry name" value="SBP_bac_8"/>
    <property type="match status" value="1"/>
</dbReference>
<dbReference type="InterPro" id="IPR006059">
    <property type="entry name" value="SBP"/>
</dbReference>
<dbReference type="KEGG" id="byl:A4V09_22450"/>
<organism evidence="6 7">
    <name type="scientific">Blautia pseudococcoides</name>
    <dbReference type="NCBI Taxonomy" id="1796616"/>
    <lineage>
        <taxon>Bacteria</taxon>
        <taxon>Bacillati</taxon>
        <taxon>Bacillota</taxon>
        <taxon>Clostridia</taxon>
        <taxon>Lachnospirales</taxon>
        <taxon>Lachnospiraceae</taxon>
        <taxon>Blautia</taxon>
    </lineage>
</organism>
<comment type="subcellular location">
    <subcellularLocation>
        <location evidence="1">Cell envelope</location>
    </subcellularLocation>
</comment>
<proteinExistence type="inferred from homology"/>
<evidence type="ECO:0000256" key="2">
    <source>
        <dbReference type="ARBA" id="ARBA00008520"/>
    </source>
</evidence>
<evidence type="ECO:0000256" key="3">
    <source>
        <dbReference type="ARBA" id="ARBA00022448"/>
    </source>
</evidence>
<evidence type="ECO:0000313" key="7">
    <source>
        <dbReference type="Proteomes" id="UP000092574"/>
    </source>
</evidence>
<evidence type="ECO:0000256" key="1">
    <source>
        <dbReference type="ARBA" id="ARBA00004196"/>
    </source>
</evidence>
<name>A0A1C7IH73_9FIRM</name>
<dbReference type="AlphaFoldDB" id="A0A1C7IH73"/>
<dbReference type="Proteomes" id="UP000092574">
    <property type="component" value="Chromosome"/>
</dbReference>
<evidence type="ECO:0000256" key="5">
    <source>
        <dbReference type="SAM" id="SignalP"/>
    </source>
</evidence>
<evidence type="ECO:0000313" key="6">
    <source>
        <dbReference type="EMBL" id="ANU78264.1"/>
    </source>
</evidence>
<dbReference type="PANTHER" id="PTHR43649:SF31">
    <property type="entry name" value="SN-GLYCEROL-3-PHOSPHATE-BINDING PERIPLASMIC PROTEIN UGPB"/>
    <property type="match status" value="1"/>
</dbReference>
<comment type="similarity">
    <text evidence="2">Belongs to the bacterial solute-binding protein 1 family.</text>
</comment>
<accession>A0A1C7IH73</accession>
<dbReference type="STRING" id="1796616.A4V09_22450"/>
<protein>
    <submittedName>
        <fullName evidence="6">ABC transporter substrate-binding protein</fullName>
    </submittedName>
</protein>
<keyword evidence="7" id="KW-1185">Reference proteome</keyword>
<feature type="signal peptide" evidence="5">
    <location>
        <begin position="1"/>
        <end position="20"/>
    </location>
</feature>
<dbReference type="CDD" id="cd14748">
    <property type="entry name" value="PBP2_UgpB"/>
    <property type="match status" value="1"/>
</dbReference>
<keyword evidence="3" id="KW-0813">Transport</keyword>
<dbReference type="Gene3D" id="3.40.190.10">
    <property type="entry name" value="Periplasmic binding protein-like II"/>
    <property type="match status" value="1"/>
</dbReference>
<feature type="chain" id="PRO_5038489326" evidence="5">
    <location>
        <begin position="21"/>
        <end position="444"/>
    </location>
</feature>